<accession>A0A6J4PGC1</accession>
<evidence type="ECO:0000313" key="2">
    <source>
        <dbReference type="EMBL" id="CAA9413781.1"/>
    </source>
</evidence>
<gene>
    <name evidence="2" type="ORF">AVDCRST_MAG82-963</name>
</gene>
<protein>
    <submittedName>
        <fullName evidence="2">DegV family protein</fullName>
    </submittedName>
</protein>
<keyword evidence="1" id="KW-0446">Lipid-binding</keyword>
<dbReference type="NCBIfam" id="TIGR00762">
    <property type="entry name" value="DegV"/>
    <property type="match status" value="1"/>
</dbReference>
<dbReference type="PANTHER" id="PTHR33434">
    <property type="entry name" value="DEGV DOMAIN-CONTAINING PROTEIN DR_1986-RELATED"/>
    <property type="match status" value="1"/>
</dbReference>
<dbReference type="EMBL" id="CADCVA010000127">
    <property type="protein sequence ID" value="CAA9413781.1"/>
    <property type="molecule type" value="Genomic_DNA"/>
</dbReference>
<dbReference type="PROSITE" id="PS51482">
    <property type="entry name" value="DEGV"/>
    <property type="match status" value="1"/>
</dbReference>
<name>A0A6J4PGC1_9ACTN</name>
<organism evidence="2">
    <name type="scientific">uncultured Rubrobacteraceae bacterium</name>
    <dbReference type="NCBI Taxonomy" id="349277"/>
    <lineage>
        <taxon>Bacteria</taxon>
        <taxon>Bacillati</taxon>
        <taxon>Actinomycetota</taxon>
        <taxon>Rubrobacteria</taxon>
        <taxon>Rubrobacterales</taxon>
        <taxon>Rubrobacteraceae</taxon>
        <taxon>environmental samples</taxon>
    </lineage>
</organism>
<dbReference type="SUPFAM" id="SSF82549">
    <property type="entry name" value="DAK1/DegV-like"/>
    <property type="match status" value="1"/>
</dbReference>
<dbReference type="AlphaFoldDB" id="A0A6J4PGC1"/>
<sequence length="271" mass="29257">MTTAIVTDSTTSLAPGVLERPDVRVVPLTFHFGEDETYTDKVDMTNEEFYERLRDSDVFPTTAQPSPGAFVEAYEALSDYDDILVLTVSSKFSGTYDSALQAAGMVDRPVHVLDAKSAEMGSGLILLEALRCIDEGGDFDEVRHVAERAIGGTRVLFAVGTLEYLAKSGRIGRAQRLLGTALDVRPVLEIAGGEIIPLKRTRGRRRQMATIVEEVRRAAEAGRPLYFGHIAAPELLSELAEQLGVEEKLIAEIGGVVGSHVGLGAYGVAHL</sequence>
<evidence type="ECO:0000256" key="1">
    <source>
        <dbReference type="ARBA" id="ARBA00023121"/>
    </source>
</evidence>
<dbReference type="PANTHER" id="PTHR33434:SF2">
    <property type="entry name" value="FATTY ACID-BINDING PROTEIN TM_1468"/>
    <property type="match status" value="1"/>
</dbReference>
<dbReference type="Gene3D" id="3.30.1180.10">
    <property type="match status" value="1"/>
</dbReference>
<dbReference type="Pfam" id="PF02645">
    <property type="entry name" value="DegV"/>
    <property type="match status" value="1"/>
</dbReference>
<dbReference type="GO" id="GO:0008289">
    <property type="term" value="F:lipid binding"/>
    <property type="evidence" value="ECO:0007669"/>
    <property type="project" value="UniProtKB-KW"/>
</dbReference>
<dbReference type="InterPro" id="IPR050270">
    <property type="entry name" value="DegV_domain_contain"/>
</dbReference>
<dbReference type="InterPro" id="IPR003797">
    <property type="entry name" value="DegV"/>
</dbReference>
<dbReference type="InterPro" id="IPR043168">
    <property type="entry name" value="DegV_C"/>
</dbReference>
<dbReference type="Gene3D" id="3.40.50.10170">
    <property type="match status" value="1"/>
</dbReference>
<reference evidence="2" key="1">
    <citation type="submission" date="2020-02" db="EMBL/GenBank/DDBJ databases">
        <authorList>
            <person name="Meier V. D."/>
        </authorList>
    </citation>
    <scope>NUCLEOTIDE SEQUENCE</scope>
    <source>
        <strain evidence="2">AVDCRST_MAG82</strain>
    </source>
</reference>
<proteinExistence type="predicted"/>